<sequence length="97" mass="9850">MSKITSTIAATLIATASFATAALASGGTYYEGAVEPAPSQPVASSHQAAPKAQHPRVSYGYTGSVSHATGSDQSGKGFDGTVILNRGDYYEGAVRPN</sequence>
<organism evidence="3 4">
    <name type="scientific">Neorhizobium galegae bv. officinalis bv. officinalis str. HAMBI 1141</name>
    <dbReference type="NCBI Taxonomy" id="1028801"/>
    <lineage>
        <taxon>Bacteria</taxon>
        <taxon>Pseudomonadati</taxon>
        <taxon>Pseudomonadota</taxon>
        <taxon>Alphaproteobacteria</taxon>
        <taxon>Hyphomicrobiales</taxon>
        <taxon>Rhizobiaceae</taxon>
        <taxon>Rhizobium/Agrobacterium group</taxon>
        <taxon>Neorhizobium</taxon>
    </lineage>
</organism>
<feature type="compositionally biased region" description="Polar residues" evidence="1">
    <location>
        <begin position="61"/>
        <end position="74"/>
    </location>
</feature>
<dbReference type="Proteomes" id="UP000028186">
    <property type="component" value="Chromosome I"/>
</dbReference>
<dbReference type="PATRIC" id="fig|1028801.3.peg.941"/>
<dbReference type="KEGG" id="ngl:RG1141_CH09200"/>
<feature type="chain" id="PRO_5001656460" evidence="2">
    <location>
        <begin position="22"/>
        <end position="97"/>
    </location>
</feature>
<gene>
    <name evidence="3" type="ORF">RG1141_CH09200</name>
</gene>
<feature type="signal peptide" evidence="2">
    <location>
        <begin position="1"/>
        <end position="21"/>
    </location>
</feature>
<dbReference type="HOGENOM" id="CLU_182991_0_0_5"/>
<name>A0A068T7E5_NEOGA</name>
<evidence type="ECO:0000313" key="3">
    <source>
        <dbReference type="EMBL" id="CDN53280.1"/>
    </source>
</evidence>
<protein>
    <submittedName>
        <fullName evidence="3">Uncharacterized protein</fullName>
    </submittedName>
</protein>
<evidence type="ECO:0000313" key="4">
    <source>
        <dbReference type="Proteomes" id="UP000028186"/>
    </source>
</evidence>
<accession>A0A068T7E5</accession>
<feature type="region of interest" description="Disordered" evidence="1">
    <location>
        <begin position="34"/>
        <end position="79"/>
    </location>
</feature>
<evidence type="ECO:0000256" key="2">
    <source>
        <dbReference type="SAM" id="SignalP"/>
    </source>
</evidence>
<reference evidence="4" key="1">
    <citation type="journal article" date="2014" name="BMC Genomics">
        <title>Genome sequencing of two Neorhizobium galegae strains reveals a noeT gene responsible for the unusual acetylation of the nodulation factors.</title>
        <authorList>
            <person name="Osterman J."/>
            <person name="Marsh J."/>
            <person name="Laine P.K."/>
            <person name="Zeng Z."/>
            <person name="Alatalo E."/>
            <person name="Sullivan J.T."/>
            <person name="Young J.P."/>
            <person name="Thomas-Oates J."/>
            <person name="Paulin L."/>
            <person name="Lindstrom K."/>
        </authorList>
    </citation>
    <scope>NUCLEOTIDE SEQUENCE [LARGE SCALE GENOMIC DNA]</scope>
    <source>
        <strain evidence="4">HAMBI 1141</strain>
    </source>
</reference>
<dbReference type="EMBL" id="HG938355">
    <property type="protein sequence ID" value="CDN53280.1"/>
    <property type="molecule type" value="Genomic_DNA"/>
</dbReference>
<keyword evidence="2" id="KW-0732">Signal</keyword>
<evidence type="ECO:0000256" key="1">
    <source>
        <dbReference type="SAM" id="MobiDB-lite"/>
    </source>
</evidence>
<dbReference type="RefSeq" id="WP_038541422.1">
    <property type="nucleotide sequence ID" value="NZ_HG938355.1"/>
</dbReference>
<proteinExistence type="predicted"/>
<dbReference type="AlphaFoldDB" id="A0A068T7E5"/>